<reference evidence="8 9" key="1">
    <citation type="submission" date="2019-02" db="EMBL/GenBank/DDBJ databases">
        <title>Deep-cultivation of Planctomycetes and their phenomic and genomic characterization uncovers novel biology.</title>
        <authorList>
            <person name="Wiegand S."/>
            <person name="Jogler M."/>
            <person name="Boedeker C."/>
            <person name="Pinto D."/>
            <person name="Vollmers J."/>
            <person name="Rivas-Marin E."/>
            <person name="Kohn T."/>
            <person name="Peeters S.H."/>
            <person name="Heuer A."/>
            <person name="Rast P."/>
            <person name="Oberbeckmann S."/>
            <person name="Bunk B."/>
            <person name="Jeske O."/>
            <person name="Meyerdierks A."/>
            <person name="Storesund J.E."/>
            <person name="Kallscheuer N."/>
            <person name="Luecker S."/>
            <person name="Lage O.M."/>
            <person name="Pohl T."/>
            <person name="Merkel B.J."/>
            <person name="Hornburger P."/>
            <person name="Mueller R.-W."/>
            <person name="Bruemmer F."/>
            <person name="Labrenz M."/>
            <person name="Spormann A.M."/>
            <person name="Op den Camp H."/>
            <person name="Overmann J."/>
            <person name="Amann R."/>
            <person name="Jetten M.S.M."/>
            <person name="Mascher T."/>
            <person name="Medema M.H."/>
            <person name="Devos D.P."/>
            <person name="Kaster A.-K."/>
            <person name="Ovreas L."/>
            <person name="Rohde M."/>
            <person name="Galperin M.Y."/>
            <person name="Jogler C."/>
        </authorList>
    </citation>
    <scope>NUCLEOTIDE SEQUENCE [LARGE SCALE GENOMIC DNA]</scope>
    <source>
        <strain evidence="8 9">Mal4</strain>
    </source>
</reference>
<dbReference type="KEGG" id="mri:Mal4_57330"/>
<dbReference type="SUPFAM" id="SSF53335">
    <property type="entry name" value="S-adenosyl-L-methionine-dependent methyltransferases"/>
    <property type="match status" value="1"/>
</dbReference>
<keyword evidence="3 5" id="KW-0949">S-adenosyl-L-methionine</keyword>
<dbReference type="InterPro" id="IPR019874">
    <property type="entry name" value="RF_methyltr_PrmC"/>
</dbReference>
<dbReference type="RefSeq" id="WP_145372679.1">
    <property type="nucleotide sequence ID" value="NZ_CP036275.1"/>
</dbReference>
<feature type="binding site" evidence="5">
    <location>
        <position position="199"/>
    </location>
    <ligand>
        <name>S-adenosyl-L-methionine</name>
        <dbReference type="ChEBI" id="CHEBI:59789"/>
    </ligand>
</feature>
<dbReference type="PANTHER" id="PTHR18895:SF74">
    <property type="entry name" value="MTRF1L RELEASE FACTOR GLUTAMINE METHYLTRANSFERASE"/>
    <property type="match status" value="1"/>
</dbReference>
<evidence type="ECO:0000256" key="5">
    <source>
        <dbReference type="HAMAP-Rule" id="MF_02126"/>
    </source>
</evidence>
<keyword evidence="2 5" id="KW-0808">Transferase</keyword>
<proteinExistence type="inferred from homology"/>
<dbReference type="NCBIfam" id="TIGR00536">
    <property type="entry name" value="hemK_fam"/>
    <property type="match status" value="1"/>
</dbReference>
<evidence type="ECO:0000256" key="4">
    <source>
        <dbReference type="ARBA" id="ARBA00048391"/>
    </source>
</evidence>
<dbReference type="Proteomes" id="UP000320496">
    <property type="component" value="Chromosome"/>
</dbReference>
<dbReference type="InterPro" id="IPR004556">
    <property type="entry name" value="HemK-like"/>
</dbReference>
<accession>A0A517ZFV9</accession>
<keyword evidence="1 5" id="KW-0489">Methyltransferase</keyword>
<dbReference type="EC" id="2.1.1.297" evidence="5"/>
<feature type="binding site" evidence="5">
    <location>
        <begin position="131"/>
        <end position="135"/>
    </location>
    <ligand>
        <name>S-adenosyl-L-methionine</name>
        <dbReference type="ChEBI" id="CHEBI:59789"/>
    </ligand>
</feature>
<dbReference type="OrthoDB" id="9800643at2"/>
<dbReference type="Pfam" id="PF05175">
    <property type="entry name" value="MTS"/>
    <property type="match status" value="1"/>
</dbReference>
<evidence type="ECO:0000313" key="9">
    <source>
        <dbReference type="Proteomes" id="UP000320496"/>
    </source>
</evidence>
<dbReference type="NCBIfam" id="TIGR03534">
    <property type="entry name" value="RF_mod_PrmC"/>
    <property type="match status" value="1"/>
</dbReference>
<evidence type="ECO:0000313" key="8">
    <source>
        <dbReference type="EMBL" id="QDU41366.1"/>
    </source>
</evidence>
<dbReference type="GO" id="GO:0102559">
    <property type="term" value="F:peptide chain release factor N(5)-glutamine methyltransferase activity"/>
    <property type="evidence" value="ECO:0007669"/>
    <property type="project" value="UniProtKB-EC"/>
</dbReference>
<dbReference type="Pfam" id="PF17827">
    <property type="entry name" value="PrmC_N"/>
    <property type="match status" value="1"/>
</dbReference>
<feature type="domain" description="Release factor glutamine methyltransferase N-terminal" evidence="7">
    <location>
        <begin position="17"/>
        <end position="86"/>
    </location>
</feature>
<name>A0A517ZFV9_9PLAN</name>
<dbReference type="InterPro" id="IPR007848">
    <property type="entry name" value="Small_mtfrase_dom"/>
</dbReference>
<gene>
    <name evidence="5 8" type="primary">prmC</name>
    <name evidence="8" type="ORF">Mal4_57330</name>
</gene>
<comment type="caution">
    <text evidence="5">Lacks conserved residue(s) required for the propagation of feature annotation.</text>
</comment>
<comment type="catalytic activity">
    <reaction evidence="4 5">
        <text>L-glutaminyl-[peptide chain release factor] + S-adenosyl-L-methionine = N(5)-methyl-L-glutaminyl-[peptide chain release factor] + S-adenosyl-L-homocysteine + H(+)</text>
        <dbReference type="Rhea" id="RHEA:42896"/>
        <dbReference type="Rhea" id="RHEA-COMP:10271"/>
        <dbReference type="Rhea" id="RHEA-COMP:10272"/>
        <dbReference type="ChEBI" id="CHEBI:15378"/>
        <dbReference type="ChEBI" id="CHEBI:30011"/>
        <dbReference type="ChEBI" id="CHEBI:57856"/>
        <dbReference type="ChEBI" id="CHEBI:59789"/>
        <dbReference type="ChEBI" id="CHEBI:61891"/>
        <dbReference type="EC" id="2.1.1.297"/>
    </reaction>
</comment>
<dbReference type="InterPro" id="IPR050320">
    <property type="entry name" value="N5-glutamine_MTase"/>
</dbReference>
<sequence length="294" mass="32688">MSSPRTTSDGAWTVRRVLEWTTGYLREHGSETPRLEAEVLLAFARNCPRIRLYTDYDEELDESVRGRMRELVRRRAAHEPVAYLVGHREFFSLDFEVTPDVLIPRPDTETMIVAALERARDMTAPRIADLGTGSGCIAIAMATQHRGAEVTAVDISEAALAVARRNAERHKVVERVRFLQGDMFAALPEGERFELILSNPPYIPSGEIPTLSREVVDYEPKSALDGGDDGLDFVRQIVSNASGWLTERGHVMVEISPEQAAPASDLFRQDGRYDEVQVINDLSGAARVVAARLA</sequence>
<protein>
    <recommendedName>
        <fullName evidence="5">Release factor glutamine methyltransferase</fullName>
        <shortName evidence="5">RF MTase</shortName>
        <ecNumber evidence="5">2.1.1.297</ecNumber>
    </recommendedName>
    <alternativeName>
        <fullName evidence="5">N5-glutamine methyltransferase PrmC</fullName>
    </alternativeName>
    <alternativeName>
        <fullName evidence="5">Protein-(glutamine-N5) MTase PrmC</fullName>
    </alternativeName>
    <alternativeName>
        <fullName evidence="5">Protein-glutamine N-methyltransferase PrmC</fullName>
    </alternativeName>
</protein>
<dbReference type="InterPro" id="IPR002052">
    <property type="entry name" value="DNA_methylase_N6_adenine_CS"/>
</dbReference>
<evidence type="ECO:0000259" key="7">
    <source>
        <dbReference type="Pfam" id="PF17827"/>
    </source>
</evidence>
<keyword evidence="9" id="KW-1185">Reference proteome</keyword>
<evidence type="ECO:0000256" key="2">
    <source>
        <dbReference type="ARBA" id="ARBA00022679"/>
    </source>
</evidence>
<evidence type="ECO:0000256" key="3">
    <source>
        <dbReference type="ARBA" id="ARBA00022691"/>
    </source>
</evidence>
<feature type="domain" description="Methyltransferase small" evidence="6">
    <location>
        <begin position="115"/>
        <end position="203"/>
    </location>
</feature>
<dbReference type="EMBL" id="CP036275">
    <property type="protein sequence ID" value="QDU41366.1"/>
    <property type="molecule type" value="Genomic_DNA"/>
</dbReference>
<organism evidence="8 9">
    <name type="scientific">Maioricimonas rarisocia</name>
    <dbReference type="NCBI Taxonomy" id="2528026"/>
    <lineage>
        <taxon>Bacteria</taxon>
        <taxon>Pseudomonadati</taxon>
        <taxon>Planctomycetota</taxon>
        <taxon>Planctomycetia</taxon>
        <taxon>Planctomycetales</taxon>
        <taxon>Planctomycetaceae</taxon>
        <taxon>Maioricimonas</taxon>
    </lineage>
</organism>
<feature type="binding site" evidence="5">
    <location>
        <begin position="199"/>
        <end position="202"/>
    </location>
    <ligand>
        <name>substrate</name>
    </ligand>
</feature>
<feature type="binding site" evidence="5">
    <location>
        <position position="154"/>
    </location>
    <ligand>
        <name>S-adenosyl-L-methionine</name>
        <dbReference type="ChEBI" id="CHEBI:59789"/>
    </ligand>
</feature>
<dbReference type="CDD" id="cd02440">
    <property type="entry name" value="AdoMet_MTases"/>
    <property type="match status" value="1"/>
</dbReference>
<dbReference type="PROSITE" id="PS00092">
    <property type="entry name" value="N6_MTASE"/>
    <property type="match status" value="1"/>
</dbReference>
<dbReference type="AlphaFoldDB" id="A0A517ZFV9"/>
<dbReference type="InterPro" id="IPR040758">
    <property type="entry name" value="PrmC_N"/>
</dbReference>
<dbReference type="InterPro" id="IPR029063">
    <property type="entry name" value="SAM-dependent_MTases_sf"/>
</dbReference>
<dbReference type="GO" id="GO:0003676">
    <property type="term" value="F:nucleic acid binding"/>
    <property type="evidence" value="ECO:0007669"/>
    <property type="project" value="InterPro"/>
</dbReference>
<evidence type="ECO:0000256" key="1">
    <source>
        <dbReference type="ARBA" id="ARBA00022603"/>
    </source>
</evidence>
<dbReference type="GO" id="GO:0032259">
    <property type="term" value="P:methylation"/>
    <property type="evidence" value="ECO:0007669"/>
    <property type="project" value="UniProtKB-KW"/>
</dbReference>
<comment type="function">
    <text evidence="5">Methylates the class 1 translation termination release factors RF1/PrfA and RF2/PrfB on the glutamine residue of the universally conserved GGQ motif.</text>
</comment>
<dbReference type="Gene3D" id="3.40.50.150">
    <property type="entry name" value="Vaccinia Virus protein VP39"/>
    <property type="match status" value="1"/>
</dbReference>
<dbReference type="Gene3D" id="1.10.8.10">
    <property type="entry name" value="DNA helicase RuvA subunit, C-terminal domain"/>
    <property type="match status" value="1"/>
</dbReference>
<dbReference type="HAMAP" id="MF_02126">
    <property type="entry name" value="RF_methyltr_PrmC"/>
    <property type="match status" value="1"/>
</dbReference>
<evidence type="ECO:0000259" key="6">
    <source>
        <dbReference type="Pfam" id="PF05175"/>
    </source>
</evidence>
<dbReference type="PANTHER" id="PTHR18895">
    <property type="entry name" value="HEMK METHYLTRANSFERASE"/>
    <property type="match status" value="1"/>
</dbReference>
<comment type="similarity">
    <text evidence="5">Belongs to the protein N5-glutamine methyltransferase family. PrmC subfamily.</text>
</comment>